<evidence type="ECO:0000259" key="2">
    <source>
        <dbReference type="Pfam" id="PF13472"/>
    </source>
</evidence>
<gene>
    <name evidence="3" type="ORF">ACEZDB_18105</name>
</gene>
<feature type="transmembrane region" description="Helical" evidence="1">
    <location>
        <begin position="12"/>
        <end position="33"/>
    </location>
</feature>
<dbReference type="InterPro" id="IPR013830">
    <property type="entry name" value="SGNH_hydro"/>
</dbReference>
<dbReference type="PANTHER" id="PTHR30383">
    <property type="entry name" value="THIOESTERASE 1/PROTEASE 1/LYSOPHOSPHOLIPASE L1"/>
    <property type="match status" value="1"/>
</dbReference>
<organism evidence="3 4">
    <name type="scientific">Streptacidiphilus alkalitolerans</name>
    <dbReference type="NCBI Taxonomy" id="3342712"/>
    <lineage>
        <taxon>Bacteria</taxon>
        <taxon>Bacillati</taxon>
        <taxon>Actinomycetota</taxon>
        <taxon>Actinomycetes</taxon>
        <taxon>Kitasatosporales</taxon>
        <taxon>Streptomycetaceae</taxon>
        <taxon>Streptacidiphilus</taxon>
    </lineage>
</organism>
<dbReference type="Pfam" id="PF13472">
    <property type="entry name" value="Lipase_GDSL_2"/>
    <property type="match status" value="1"/>
</dbReference>
<dbReference type="Gene3D" id="3.40.50.1110">
    <property type="entry name" value="SGNH hydrolase"/>
    <property type="match status" value="1"/>
</dbReference>
<dbReference type="EMBL" id="JBHEZY010000006">
    <property type="protein sequence ID" value="MFC1432563.1"/>
    <property type="molecule type" value="Genomic_DNA"/>
</dbReference>
<keyword evidence="1" id="KW-1133">Transmembrane helix</keyword>
<dbReference type="CDD" id="cd01836">
    <property type="entry name" value="FeeA_FeeB_like"/>
    <property type="match status" value="1"/>
</dbReference>
<dbReference type="InterPro" id="IPR036514">
    <property type="entry name" value="SGNH_hydro_sf"/>
</dbReference>
<evidence type="ECO:0000256" key="1">
    <source>
        <dbReference type="SAM" id="Phobius"/>
    </source>
</evidence>
<sequence>MAREPMARRLIAAALYGGGAIGLVAVGLAGLLLTEAKIAEVRLDALKGEPPRADGLYGGAFASPGSTPLVLVVLGDSTAAGFGVDRGRDTPGALLAAGIASITERPVRLRVAAANGAASDDLEGQLDTVLRAEPTPDIALVMVGVNDIAKRIKPADSARMLGGTVRRLRAAGAQVVVGTCPDLGVVEPLQLPLRSLAQQAGRRLAAAQAAAVQQEGGHAVALAGLGPEFAHRPEMFASDRYHPSPLGYQTAAIALLPAMCTALGSWPQEK</sequence>
<reference evidence="3 4" key="1">
    <citation type="submission" date="2024-09" db="EMBL/GenBank/DDBJ databases">
        <authorList>
            <person name="Lee S.D."/>
        </authorList>
    </citation>
    <scope>NUCLEOTIDE SEQUENCE [LARGE SCALE GENOMIC DNA]</scope>
    <source>
        <strain evidence="3 4">N1-3</strain>
    </source>
</reference>
<feature type="domain" description="SGNH hydrolase-type esterase" evidence="2">
    <location>
        <begin position="73"/>
        <end position="249"/>
    </location>
</feature>
<dbReference type="InterPro" id="IPR051532">
    <property type="entry name" value="Ester_Hydrolysis_Enzymes"/>
</dbReference>
<evidence type="ECO:0000313" key="4">
    <source>
        <dbReference type="Proteomes" id="UP001592530"/>
    </source>
</evidence>
<protein>
    <submittedName>
        <fullName evidence="3">SGNH/GDSL hydrolase family protein</fullName>
    </submittedName>
</protein>
<dbReference type="RefSeq" id="WP_380511217.1">
    <property type="nucleotide sequence ID" value="NZ_JBHEZX010000008.1"/>
</dbReference>
<dbReference type="SUPFAM" id="SSF52266">
    <property type="entry name" value="SGNH hydrolase"/>
    <property type="match status" value="1"/>
</dbReference>
<dbReference type="PANTHER" id="PTHR30383:SF5">
    <property type="entry name" value="SGNH HYDROLASE-TYPE ESTERASE DOMAIN-CONTAINING PROTEIN"/>
    <property type="match status" value="1"/>
</dbReference>
<keyword evidence="3" id="KW-0378">Hydrolase</keyword>
<keyword evidence="1" id="KW-0812">Transmembrane</keyword>
<keyword evidence="1" id="KW-0472">Membrane</keyword>
<dbReference type="Proteomes" id="UP001592530">
    <property type="component" value="Unassembled WGS sequence"/>
</dbReference>
<name>A0ABV6X2Q9_9ACTN</name>
<dbReference type="GO" id="GO:0016787">
    <property type="term" value="F:hydrolase activity"/>
    <property type="evidence" value="ECO:0007669"/>
    <property type="project" value="UniProtKB-KW"/>
</dbReference>
<accession>A0ABV6X2Q9</accession>
<proteinExistence type="predicted"/>
<evidence type="ECO:0000313" key="3">
    <source>
        <dbReference type="EMBL" id="MFC1432563.1"/>
    </source>
</evidence>
<comment type="caution">
    <text evidence="3">The sequence shown here is derived from an EMBL/GenBank/DDBJ whole genome shotgun (WGS) entry which is preliminary data.</text>
</comment>